<dbReference type="PANTHER" id="PTHR24198">
    <property type="entry name" value="ANKYRIN REPEAT AND PROTEIN KINASE DOMAIN-CONTAINING PROTEIN"/>
    <property type="match status" value="1"/>
</dbReference>
<keyword evidence="1" id="KW-0677">Repeat</keyword>
<dbReference type="InterPro" id="IPR036770">
    <property type="entry name" value="Ankyrin_rpt-contain_sf"/>
</dbReference>
<evidence type="ECO:0000313" key="4">
    <source>
        <dbReference type="EMBL" id="CAJ1382973.1"/>
    </source>
</evidence>
<dbReference type="Pfam" id="PF12796">
    <property type="entry name" value="Ank_2"/>
    <property type="match status" value="1"/>
</dbReference>
<organism evidence="4 5">
    <name type="scientific">Effrenium voratum</name>
    <dbReference type="NCBI Taxonomy" id="2562239"/>
    <lineage>
        <taxon>Eukaryota</taxon>
        <taxon>Sar</taxon>
        <taxon>Alveolata</taxon>
        <taxon>Dinophyceae</taxon>
        <taxon>Suessiales</taxon>
        <taxon>Symbiodiniaceae</taxon>
        <taxon>Effrenium</taxon>
    </lineage>
</organism>
<sequence length="586" mass="64492">MPLCGSGTALARHAARLRAAEPCEPGPRMLFPMYTVPLEDVFQMSSVEPYETLTSRGVLVEFQKEMGKAIFVSHQWATKEHPDPSFRQFAVFQEAMRRILTELSTIPVSWLTEMSLPFKPLPTKDFRSVNLFVWYDFFSCPQLKTHGNQQTRAISSIHAYVATCSFFFALCPFIQEPSGGVLDAASWRTRGWCRSERTMRELSGGSWILVQSATQIELAWTNIVTDGLTGQGHFAVAEDKARLGPVLAAALRRKMIRALRDLDFVTFRCERNLQSVHLKGLDVDPEPYLIPGEGAHASPTTDFLHQNGFRQINEVDSGGFMPVHYAALNGDPKLMKSLLEDRADFTKRTRKSQALLGSGPGVSALALCSFFGHNQAANQLISAKANVREGGMTPALSNAALGSNIKGVHILCDLGADLEKTNTFGQSALRFGCAVDSAAVVEELLSRSGRKTPVDLSKLLHAAAVSIMGGAQVTRRLIELKADLNEQYQVPGYSVEHTVLKLQSVRYRLGIVTNATRLLHHYPGATPLMLAILAANYQTAWILITEGAWLNLRNSRGFSAKDLADMTGVPDVILEALNGEAVYQRL</sequence>
<comment type="caution">
    <text evidence="4">The sequence shown here is derived from an EMBL/GenBank/DDBJ whole genome shotgun (WGS) entry which is preliminary data.</text>
</comment>
<evidence type="ECO:0000256" key="3">
    <source>
        <dbReference type="PROSITE-ProRule" id="PRU00023"/>
    </source>
</evidence>
<dbReference type="Proteomes" id="UP001178507">
    <property type="component" value="Unassembled WGS sequence"/>
</dbReference>
<keyword evidence="5" id="KW-1185">Reference proteome</keyword>
<dbReference type="SMART" id="SM00248">
    <property type="entry name" value="ANK"/>
    <property type="match status" value="6"/>
</dbReference>
<evidence type="ECO:0000256" key="1">
    <source>
        <dbReference type="ARBA" id="ARBA00022737"/>
    </source>
</evidence>
<keyword evidence="2 3" id="KW-0040">ANK repeat</keyword>
<dbReference type="PROSITE" id="PS50297">
    <property type="entry name" value="ANK_REP_REGION"/>
    <property type="match status" value="1"/>
</dbReference>
<evidence type="ECO:0000256" key="2">
    <source>
        <dbReference type="ARBA" id="ARBA00023043"/>
    </source>
</evidence>
<reference evidence="4" key="1">
    <citation type="submission" date="2023-08" db="EMBL/GenBank/DDBJ databases">
        <authorList>
            <person name="Chen Y."/>
            <person name="Shah S."/>
            <person name="Dougan E. K."/>
            <person name="Thang M."/>
            <person name="Chan C."/>
        </authorList>
    </citation>
    <scope>NUCLEOTIDE SEQUENCE</scope>
</reference>
<feature type="repeat" description="ANK" evidence="3">
    <location>
        <begin position="318"/>
        <end position="350"/>
    </location>
</feature>
<dbReference type="InterPro" id="IPR002110">
    <property type="entry name" value="Ankyrin_rpt"/>
</dbReference>
<dbReference type="PROSITE" id="PS50088">
    <property type="entry name" value="ANK_REPEAT"/>
    <property type="match status" value="2"/>
</dbReference>
<protein>
    <submittedName>
        <fullName evidence="4">Uncharacterized protein</fullName>
    </submittedName>
</protein>
<evidence type="ECO:0000313" key="5">
    <source>
        <dbReference type="Proteomes" id="UP001178507"/>
    </source>
</evidence>
<dbReference type="AlphaFoldDB" id="A0AA36IA14"/>
<name>A0AA36IA14_9DINO</name>
<accession>A0AA36IA14</accession>
<dbReference type="EMBL" id="CAUJNA010000968">
    <property type="protein sequence ID" value="CAJ1382973.1"/>
    <property type="molecule type" value="Genomic_DNA"/>
</dbReference>
<gene>
    <name evidence="4" type="ORF">EVOR1521_LOCUS10215</name>
</gene>
<feature type="repeat" description="ANK" evidence="3">
    <location>
        <begin position="523"/>
        <end position="555"/>
    </location>
</feature>
<dbReference type="SUPFAM" id="SSF48403">
    <property type="entry name" value="Ankyrin repeat"/>
    <property type="match status" value="1"/>
</dbReference>
<dbReference type="PANTHER" id="PTHR24198:SF194">
    <property type="entry name" value="INVERSIN-A"/>
    <property type="match status" value="1"/>
</dbReference>
<proteinExistence type="predicted"/>
<dbReference type="Gene3D" id="1.25.40.20">
    <property type="entry name" value="Ankyrin repeat-containing domain"/>
    <property type="match status" value="2"/>
</dbReference>